<dbReference type="AlphaFoldDB" id="A0A1I4IP81"/>
<accession>A0A1I4IP81</accession>
<dbReference type="GO" id="GO:1901982">
    <property type="term" value="F:maltose binding"/>
    <property type="evidence" value="ECO:0007669"/>
    <property type="project" value="TreeGrafter"/>
</dbReference>
<dbReference type="EMBL" id="FOTI01000018">
    <property type="protein sequence ID" value="SFL56104.1"/>
    <property type="molecule type" value="Genomic_DNA"/>
</dbReference>
<dbReference type="OrthoDB" id="383712at2"/>
<name>A0A1I4IP81_9FIRM</name>
<dbReference type="CDD" id="cd13585">
    <property type="entry name" value="PBP2_TMBP_like"/>
    <property type="match status" value="1"/>
</dbReference>
<evidence type="ECO:0000256" key="2">
    <source>
        <dbReference type="ARBA" id="ARBA00022448"/>
    </source>
</evidence>
<dbReference type="PANTHER" id="PTHR30061:SF50">
    <property type="entry name" value="MALTOSE_MALTODEXTRIN-BINDING PERIPLASMIC PROTEIN"/>
    <property type="match status" value="1"/>
</dbReference>
<dbReference type="SUPFAM" id="SSF53850">
    <property type="entry name" value="Periplasmic binding protein-like II"/>
    <property type="match status" value="1"/>
</dbReference>
<dbReference type="Gene3D" id="3.40.190.10">
    <property type="entry name" value="Periplasmic binding protein-like II"/>
    <property type="match status" value="1"/>
</dbReference>
<organism evidence="4 5">
    <name type="scientific">Halanaerobium salsuginis</name>
    <dbReference type="NCBI Taxonomy" id="29563"/>
    <lineage>
        <taxon>Bacteria</taxon>
        <taxon>Bacillati</taxon>
        <taxon>Bacillota</taxon>
        <taxon>Clostridia</taxon>
        <taxon>Halanaerobiales</taxon>
        <taxon>Halanaerobiaceae</taxon>
        <taxon>Halanaerobium</taxon>
    </lineage>
</organism>
<dbReference type="InterPro" id="IPR006059">
    <property type="entry name" value="SBP"/>
</dbReference>
<dbReference type="GO" id="GO:0015768">
    <property type="term" value="P:maltose transport"/>
    <property type="evidence" value="ECO:0007669"/>
    <property type="project" value="TreeGrafter"/>
</dbReference>
<proteinExistence type="inferred from homology"/>
<dbReference type="PANTHER" id="PTHR30061">
    <property type="entry name" value="MALTOSE-BINDING PERIPLASMIC PROTEIN"/>
    <property type="match status" value="1"/>
</dbReference>
<dbReference type="GO" id="GO:0042956">
    <property type="term" value="P:maltodextrin transmembrane transport"/>
    <property type="evidence" value="ECO:0007669"/>
    <property type="project" value="TreeGrafter"/>
</dbReference>
<comment type="similarity">
    <text evidence="1">Belongs to the bacterial solute-binding protein 1 family.</text>
</comment>
<keyword evidence="5" id="KW-1185">Reference proteome</keyword>
<reference evidence="4 5" key="1">
    <citation type="submission" date="2016-10" db="EMBL/GenBank/DDBJ databases">
        <authorList>
            <person name="de Groot N.N."/>
        </authorList>
    </citation>
    <scope>NUCLEOTIDE SEQUENCE [LARGE SCALE GENOMIC DNA]</scope>
    <source>
        <strain evidence="4 5">ATCC 51327</strain>
    </source>
</reference>
<evidence type="ECO:0000256" key="3">
    <source>
        <dbReference type="ARBA" id="ARBA00022729"/>
    </source>
</evidence>
<gene>
    <name evidence="4" type="ORF">SAMN02983006_01471</name>
</gene>
<protein>
    <submittedName>
        <fullName evidence="4">Multiple sugar transport system substrate-binding protein</fullName>
    </submittedName>
</protein>
<dbReference type="Proteomes" id="UP000199006">
    <property type="component" value="Unassembled WGS sequence"/>
</dbReference>
<sequence>MLKKLNLITILILIVFLGSGNILAATTIEIWHRGDMAYNEAYQEIGERFSKKYPELKVNFVLYPKLEDKLITAGMSDSLPDAWILDNVTTGKWVSKGFVSKVDRSEFSDQIMNVAWQTALANDGNYYAIPWSVQGMAMYYRKDWFKNLDLQFPKTWDQLEEAAEQLTYNDPDQDGKNNTYGIALYGASTRGYGYWTLQNFLWQAGGSLVKKTASGKYKANLDTEATKKALKFLHDLVYQDKVVPPGVSAAQSTEVYSSFQNGLVGMVFHANYKNSAYVTSLGRANVGSAIMPAGPAGSFSLGEGENIYINSDSKKYEAVIKLAKFMTSTDIQKFGMQITPSNPVRLSVRKDIDITKVTNNLLDKPFQAAFLNNKVKYPEGIPDYYPVKIIAAELMQEVFLSQSKPDYEKLISKYNEQINQELSKQGILAQ</sequence>
<keyword evidence="2" id="KW-0813">Transport</keyword>
<keyword evidence="3" id="KW-0732">Signal</keyword>
<dbReference type="Pfam" id="PF01547">
    <property type="entry name" value="SBP_bac_1"/>
    <property type="match status" value="1"/>
</dbReference>
<keyword evidence="4" id="KW-0762">Sugar transport</keyword>
<evidence type="ECO:0000313" key="5">
    <source>
        <dbReference type="Proteomes" id="UP000199006"/>
    </source>
</evidence>
<evidence type="ECO:0000313" key="4">
    <source>
        <dbReference type="EMBL" id="SFL56104.1"/>
    </source>
</evidence>
<dbReference type="GO" id="GO:0055052">
    <property type="term" value="C:ATP-binding cassette (ABC) transporter complex, substrate-binding subunit-containing"/>
    <property type="evidence" value="ECO:0007669"/>
    <property type="project" value="TreeGrafter"/>
</dbReference>
<evidence type="ECO:0000256" key="1">
    <source>
        <dbReference type="ARBA" id="ARBA00008520"/>
    </source>
</evidence>
<dbReference type="STRING" id="29563.SAMN02983006_01471"/>
<dbReference type="RefSeq" id="WP_089861529.1">
    <property type="nucleotide sequence ID" value="NZ_FOTI01000018.1"/>
</dbReference>